<dbReference type="SUPFAM" id="SSF53032">
    <property type="entry name" value="tRNA-intron endonuclease catalytic domain-like"/>
    <property type="match status" value="1"/>
</dbReference>
<comment type="similarity">
    <text evidence="1">Belongs to the SEN15 family.</text>
</comment>
<dbReference type="Pfam" id="PF09631">
    <property type="entry name" value="Sen15"/>
    <property type="match status" value="1"/>
</dbReference>
<dbReference type="EMBL" id="JACMRX010000006">
    <property type="protein sequence ID" value="KAF7987982.1"/>
    <property type="molecule type" value="Genomic_DNA"/>
</dbReference>
<sequence length="156" mass="18326">MYDVCHPSFYKIGELGCQDVLQISTAFNAYIELCEVRKLWNVEYKYEPVINTIYLTAKLSNVAETQIYVPWPVKKTIKLHDIERLQKQLNCNRFTLVLKSGESSSIFYDIRQGLIKPDATLRNTEKMHSISQKKNELNKTLKRNSHNLYRLVKIQK</sequence>
<organism evidence="4 5">
    <name type="scientific">Aphidius gifuensis</name>
    <name type="common">Parasitoid wasp</name>
    <dbReference type="NCBI Taxonomy" id="684658"/>
    <lineage>
        <taxon>Eukaryota</taxon>
        <taxon>Metazoa</taxon>
        <taxon>Ecdysozoa</taxon>
        <taxon>Arthropoda</taxon>
        <taxon>Hexapoda</taxon>
        <taxon>Insecta</taxon>
        <taxon>Pterygota</taxon>
        <taxon>Neoptera</taxon>
        <taxon>Endopterygota</taxon>
        <taxon>Hymenoptera</taxon>
        <taxon>Apocrita</taxon>
        <taxon>Ichneumonoidea</taxon>
        <taxon>Braconidae</taxon>
        <taxon>Aphidiinae</taxon>
        <taxon>Aphidius</taxon>
    </lineage>
</organism>
<keyword evidence="5" id="KW-1185">Reference proteome</keyword>
<evidence type="ECO:0000256" key="2">
    <source>
        <dbReference type="ARBA" id="ARBA00022694"/>
    </source>
</evidence>
<dbReference type="PANTHER" id="PTHR28582:SF1">
    <property type="entry name" value="TRNA-SPLICING ENDONUCLEASE SUBUNIT SEN15"/>
    <property type="match status" value="1"/>
</dbReference>
<comment type="caution">
    <text evidence="4">The sequence shown here is derived from an EMBL/GenBank/DDBJ whole genome shotgun (WGS) entry which is preliminary data.</text>
</comment>
<reference evidence="4 5" key="1">
    <citation type="submission" date="2020-08" db="EMBL/GenBank/DDBJ databases">
        <title>Aphidius gifuensis genome sequencing and assembly.</title>
        <authorList>
            <person name="Du Z."/>
        </authorList>
    </citation>
    <scope>NUCLEOTIDE SEQUENCE [LARGE SCALE GENOMIC DNA]</scope>
    <source>
        <strain evidence="4">YNYX2018</strain>
        <tissue evidence="4">Adults</tissue>
    </source>
</reference>
<gene>
    <name evidence="4" type="ORF">HCN44_004798</name>
</gene>
<dbReference type="Proteomes" id="UP000639338">
    <property type="component" value="Unassembled WGS sequence"/>
</dbReference>
<dbReference type="GO" id="GO:0003676">
    <property type="term" value="F:nucleic acid binding"/>
    <property type="evidence" value="ECO:0007669"/>
    <property type="project" value="InterPro"/>
</dbReference>
<evidence type="ECO:0000256" key="1">
    <source>
        <dbReference type="ARBA" id="ARBA00006091"/>
    </source>
</evidence>
<feature type="domain" description="tRNA-splicing endonuclease subunit Sen15" evidence="3">
    <location>
        <begin position="30"/>
        <end position="118"/>
    </location>
</feature>
<name>A0A834XLY0_APHGI</name>
<dbReference type="AlphaFoldDB" id="A0A834XLY0"/>
<accession>A0A834XLY0</accession>
<proteinExistence type="inferred from homology"/>
<dbReference type="Gene3D" id="3.40.1350.10">
    <property type="match status" value="1"/>
</dbReference>
<keyword evidence="2" id="KW-0819">tRNA processing</keyword>
<dbReference type="OrthoDB" id="10002170at2759"/>
<dbReference type="InterPro" id="IPR036167">
    <property type="entry name" value="tRNA_intron_Endo_cat-like_sf"/>
</dbReference>
<evidence type="ECO:0000313" key="4">
    <source>
        <dbReference type="EMBL" id="KAF7987982.1"/>
    </source>
</evidence>
<dbReference type="InterPro" id="IPR011856">
    <property type="entry name" value="tRNA_endonuc-like_dom_sf"/>
</dbReference>
<evidence type="ECO:0000313" key="5">
    <source>
        <dbReference type="Proteomes" id="UP000639338"/>
    </source>
</evidence>
<dbReference type="PANTHER" id="PTHR28582">
    <property type="entry name" value="TRNA-SPLICING ENDONUCLEASE SUBUNIT SEN15"/>
    <property type="match status" value="1"/>
</dbReference>
<dbReference type="GO" id="GO:0005634">
    <property type="term" value="C:nucleus"/>
    <property type="evidence" value="ECO:0007669"/>
    <property type="project" value="UniProtKB-ARBA"/>
</dbReference>
<evidence type="ECO:0000259" key="3">
    <source>
        <dbReference type="Pfam" id="PF09631"/>
    </source>
</evidence>
<dbReference type="GO" id="GO:0006388">
    <property type="term" value="P:tRNA splicing, via endonucleolytic cleavage and ligation"/>
    <property type="evidence" value="ECO:0007669"/>
    <property type="project" value="InterPro"/>
</dbReference>
<protein>
    <recommendedName>
        <fullName evidence="3">tRNA-splicing endonuclease subunit Sen15 domain-containing protein</fullName>
    </recommendedName>
</protein>
<dbReference type="InterPro" id="IPR018593">
    <property type="entry name" value="tRNA-endonuc_su_Sen15"/>
</dbReference>